<gene>
    <name evidence="4" type="ORF">MNBD_GAMMA08-402</name>
</gene>
<dbReference type="InterPro" id="IPR046346">
    <property type="entry name" value="Aminoacid_DH-like_N_sf"/>
</dbReference>
<dbReference type="InterPro" id="IPR006096">
    <property type="entry name" value="Glu/Leu/Phe/Val/Trp_DH_C"/>
</dbReference>
<dbReference type="GO" id="GO:0006538">
    <property type="term" value="P:L-glutamate catabolic process"/>
    <property type="evidence" value="ECO:0007669"/>
    <property type="project" value="TreeGrafter"/>
</dbReference>
<dbReference type="InterPro" id="IPR036291">
    <property type="entry name" value="NAD(P)-bd_dom_sf"/>
</dbReference>
<dbReference type="PROSITE" id="PS00074">
    <property type="entry name" value="GLFV_DEHYDROGENASE"/>
    <property type="match status" value="1"/>
</dbReference>
<dbReference type="SMART" id="SM00839">
    <property type="entry name" value="ELFV_dehydrog"/>
    <property type="match status" value="1"/>
</dbReference>
<evidence type="ECO:0000256" key="2">
    <source>
        <dbReference type="ARBA" id="ARBA00023002"/>
    </source>
</evidence>
<dbReference type="InterPro" id="IPR033922">
    <property type="entry name" value="NAD_bind_Glu_DH"/>
</dbReference>
<dbReference type="GO" id="GO:0004354">
    <property type="term" value="F:glutamate dehydrogenase (NADP+) activity"/>
    <property type="evidence" value="ECO:0007669"/>
    <property type="project" value="UniProtKB-EC"/>
</dbReference>
<dbReference type="InterPro" id="IPR006097">
    <property type="entry name" value="Glu/Leu/Phe/Val/Trp_DH_dimer"/>
</dbReference>
<evidence type="ECO:0000259" key="3">
    <source>
        <dbReference type="SMART" id="SM00839"/>
    </source>
</evidence>
<reference evidence="4" key="1">
    <citation type="submission" date="2018-06" db="EMBL/GenBank/DDBJ databases">
        <authorList>
            <person name="Zhirakovskaya E."/>
        </authorList>
    </citation>
    <scope>NUCLEOTIDE SEQUENCE</scope>
</reference>
<dbReference type="EC" id="1.4.1.2" evidence="4"/>
<dbReference type="PRINTS" id="PR00082">
    <property type="entry name" value="GLFDHDRGNASE"/>
</dbReference>
<feature type="domain" description="Glutamate/phenylalanine/leucine/valine/L-tryptophan dehydrogenase C-terminal" evidence="3">
    <location>
        <begin position="180"/>
        <end position="420"/>
    </location>
</feature>
<dbReference type="Gene3D" id="3.40.50.720">
    <property type="entry name" value="NAD(P)-binding Rossmann-like Domain"/>
    <property type="match status" value="1"/>
</dbReference>
<dbReference type="PANTHER" id="PTHR11606">
    <property type="entry name" value="GLUTAMATE DEHYDROGENASE"/>
    <property type="match status" value="1"/>
</dbReference>
<dbReference type="GO" id="GO:0004352">
    <property type="term" value="F:glutamate dehydrogenase (NAD+) activity"/>
    <property type="evidence" value="ECO:0007669"/>
    <property type="project" value="UniProtKB-EC"/>
</dbReference>
<dbReference type="EC" id="1.4.1.4" evidence="4"/>
<comment type="similarity">
    <text evidence="1">Belongs to the Glu/Leu/Phe/Val dehydrogenases family.</text>
</comment>
<dbReference type="PIRSF" id="PIRSF000185">
    <property type="entry name" value="Glu_DH"/>
    <property type="match status" value="1"/>
</dbReference>
<name>A0A3B0XA99_9ZZZZ</name>
<dbReference type="Pfam" id="PF00208">
    <property type="entry name" value="ELFV_dehydrog"/>
    <property type="match status" value="1"/>
</dbReference>
<dbReference type="Pfam" id="PF02812">
    <property type="entry name" value="ELFV_dehydrog_N"/>
    <property type="match status" value="1"/>
</dbReference>
<dbReference type="SUPFAM" id="SSF51735">
    <property type="entry name" value="NAD(P)-binding Rossmann-fold domains"/>
    <property type="match status" value="1"/>
</dbReference>
<dbReference type="EMBL" id="UOFH01000008">
    <property type="protein sequence ID" value="VAW58399.1"/>
    <property type="molecule type" value="Genomic_DNA"/>
</dbReference>
<dbReference type="Gene3D" id="3.40.50.10860">
    <property type="entry name" value="Leucine Dehydrogenase, chain A, domain 1"/>
    <property type="match status" value="1"/>
</dbReference>
<evidence type="ECO:0000313" key="4">
    <source>
        <dbReference type="EMBL" id="VAW58399.1"/>
    </source>
</evidence>
<dbReference type="AlphaFoldDB" id="A0A3B0XA99"/>
<sequence>MTSVFSDAQKRLQHLGELSGISSSVINSLSRPKATLCVSLSVLMDDGSTQYFDAYRCQYSSHLGPCKGGIRFHPHVSQDEVQALGLWMTIKCAVVGLPYGGGKGGVSVNPKNLSRMELEKLSRAYMRAMADFIGPEKDIPAPDVYTNARIMGWMRDEYEVIKGKKQAAVITGKPVIMGGSLGREEATGRGAFLVTEFLRSKEGKAPQDICVAIQGFGNAGYNFAKLLFDAGYKIIAISDSKGGVYDEAGLDVDKLKVSKDRNRKLESDYCEGSVCESDKHKLITHEELLALEVDLLVPAALENAITMKNVNDIKAKWITEVANGPISAAADEILFNKGTVIIPDVLANSGGVIVSYFEWVQNKAGYPWSLDDVQVKLAEKLKASFDEMWQYQHQRENTSLRSAAYAQALKKIESVIKMRGTKAYFSNTEN</sequence>
<protein>
    <submittedName>
        <fullName evidence="4">NAD-specific glutamate dehydrogenase NADP-specific glutamate dehydrogenase</fullName>
        <ecNumber evidence="4">1.4.1.2</ecNumber>
        <ecNumber evidence="4">1.4.1.4</ecNumber>
    </submittedName>
</protein>
<organism evidence="4">
    <name type="scientific">hydrothermal vent metagenome</name>
    <dbReference type="NCBI Taxonomy" id="652676"/>
    <lineage>
        <taxon>unclassified sequences</taxon>
        <taxon>metagenomes</taxon>
        <taxon>ecological metagenomes</taxon>
    </lineage>
</organism>
<accession>A0A3B0XA99</accession>
<dbReference type="InterPro" id="IPR006095">
    <property type="entry name" value="Glu/Leu/Phe/Val/Trp_DH"/>
</dbReference>
<dbReference type="PANTHER" id="PTHR11606:SF13">
    <property type="entry name" value="GLUTAMATE DEHYDROGENASE 1, MITOCHONDRIAL"/>
    <property type="match status" value="1"/>
</dbReference>
<dbReference type="CDD" id="cd01076">
    <property type="entry name" value="NAD_bind_1_Glu_DH"/>
    <property type="match status" value="1"/>
</dbReference>
<keyword evidence="2 4" id="KW-0560">Oxidoreductase</keyword>
<dbReference type="SUPFAM" id="SSF53223">
    <property type="entry name" value="Aminoacid dehydrogenase-like, N-terminal domain"/>
    <property type="match status" value="1"/>
</dbReference>
<proteinExistence type="inferred from homology"/>
<evidence type="ECO:0000256" key="1">
    <source>
        <dbReference type="ARBA" id="ARBA00006382"/>
    </source>
</evidence>
<dbReference type="InterPro" id="IPR033524">
    <property type="entry name" value="Glu/Leu/Phe/Val_DH_AS"/>
</dbReference>
<dbReference type="InterPro" id="IPR014362">
    <property type="entry name" value="Glu_DH"/>
</dbReference>